<dbReference type="PRINTS" id="PR00032">
    <property type="entry name" value="HTHARAC"/>
</dbReference>
<evidence type="ECO:0000313" key="6">
    <source>
        <dbReference type="Proteomes" id="UP001596411"/>
    </source>
</evidence>
<keyword evidence="3" id="KW-0804">Transcription</keyword>
<accession>A0ABW2EZ64</accession>
<dbReference type="InterPro" id="IPR032783">
    <property type="entry name" value="AraC_lig"/>
</dbReference>
<reference evidence="6" key="1">
    <citation type="journal article" date="2019" name="Int. J. Syst. Evol. Microbiol.">
        <title>The Global Catalogue of Microorganisms (GCM) 10K type strain sequencing project: providing services to taxonomists for standard genome sequencing and annotation.</title>
        <authorList>
            <consortium name="The Broad Institute Genomics Platform"/>
            <consortium name="The Broad Institute Genome Sequencing Center for Infectious Disease"/>
            <person name="Wu L."/>
            <person name="Ma J."/>
        </authorList>
    </citation>
    <scope>NUCLEOTIDE SEQUENCE [LARGE SCALE GENOMIC DNA]</scope>
    <source>
        <strain evidence="6">CGMCC 1.13666</strain>
    </source>
</reference>
<keyword evidence="6" id="KW-1185">Reference proteome</keyword>
<dbReference type="InterPro" id="IPR020449">
    <property type="entry name" value="Tscrpt_reg_AraC-type_HTH"/>
</dbReference>
<keyword evidence="2" id="KW-0238">DNA-binding</keyword>
<dbReference type="SMART" id="SM00342">
    <property type="entry name" value="HTH_ARAC"/>
    <property type="match status" value="1"/>
</dbReference>
<dbReference type="PROSITE" id="PS00041">
    <property type="entry name" value="HTH_ARAC_FAMILY_1"/>
    <property type="match status" value="1"/>
</dbReference>
<evidence type="ECO:0000256" key="1">
    <source>
        <dbReference type="ARBA" id="ARBA00023015"/>
    </source>
</evidence>
<dbReference type="SUPFAM" id="SSF46689">
    <property type="entry name" value="Homeodomain-like"/>
    <property type="match status" value="2"/>
</dbReference>
<dbReference type="InterPro" id="IPR009057">
    <property type="entry name" value="Homeodomain-like_sf"/>
</dbReference>
<keyword evidence="1" id="KW-0805">Transcription regulation</keyword>
<evidence type="ECO:0000313" key="5">
    <source>
        <dbReference type="EMBL" id="MFC7091264.1"/>
    </source>
</evidence>
<sequence>MKEDILSEVLRSVSLSGAVFFDVAASSPWVAEAPAAASLLPLVMPNAQHLIEYHVITSGFAWATLIDSPEAPVRLAPGSVIMFPQGDLHTLSSRPQMRAEPNVGLFAQPAELSPPFYIEQFGGGPEQTRLICGFLGCDLLPFNPVIQALPRMVHIPDGYTAGDGWLSSLIQAIMTESRRQRVGVDSVLARLSELLFIEVVRSHMESLPDAATGWLAALADPLVGRIIRLLHEHPQRAWTLDTLAREAAVSRTVLVSRFTDRVGVAPMTYLCHWRMQVAAGKLTRGAASIARIASDVGYESEAAFSRAFKRSTGLAPGAWRSRRMAEGA</sequence>
<evidence type="ECO:0000256" key="2">
    <source>
        <dbReference type="ARBA" id="ARBA00023125"/>
    </source>
</evidence>
<dbReference type="EMBL" id="JBHSZP010000036">
    <property type="protein sequence ID" value="MFC7091264.1"/>
    <property type="molecule type" value="Genomic_DNA"/>
</dbReference>
<feature type="domain" description="HTH araC/xylS-type" evidence="4">
    <location>
        <begin position="224"/>
        <end position="322"/>
    </location>
</feature>
<comment type="caution">
    <text evidence="5">The sequence shown here is derived from an EMBL/GenBank/DDBJ whole genome shotgun (WGS) entry which is preliminary data.</text>
</comment>
<dbReference type="RefSeq" id="WP_346063954.1">
    <property type="nucleotide sequence ID" value="NZ_BAAADR010000022.1"/>
</dbReference>
<evidence type="ECO:0000259" key="4">
    <source>
        <dbReference type="PROSITE" id="PS01124"/>
    </source>
</evidence>
<organism evidence="5 6">
    <name type="scientific">Halomonas salifodinae</name>
    <dbReference type="NCBI Taxonomy" id="438745"/>
    <lineage>
        <taxon>Bacteria</taxon>
        <taxon>Pseudomonadati</taxon>
        <taxon>Pseudomonadota</taxon>
        <taxon>Gammaproteobacteria</taxon>
        <taxon>Oceanospirillales</taxon>
        <taxon>Halomonadaceae</taxon>
        <taxon>Halomonas</taxon>
    </lineage>
</organism>
<dbReference type="PROSITE" id="PS01124">
    <property type="entry name" value="HTH_ARAC_FAMILY_2"/>
    <property type="match status" value="1"/>
</dbReference>
<dbReference type="InterPro" id="IPR018060">
    <property type="entry name" value="HTH_AraC"/>
</dbReference>
<protein>
    <submittedName>
        <fullName evidence="5">AraC family transcriptional regulator</fullName>
    </submittedName>
</protein>
<proteinExistence type="predicted"/>
<evidence type="ECO:0000256" key="3">
    <source>
        <dbReference type="ARBA" id="ARBA00023163"/>
    </source>
</evidence>
<dbReference type="Gene3D" id="1.10.10.60">
    <property type="entry name" value="Homeodomain-like"/>
    <property type="match status" value="1"/>
</dbReference>
<dbReference type="Proteomes" id="UP001596411">
    <property type="component" value="Unassembled WGS sequence"/>
</dbReference>
<name>A0ABW2EZ64_9GAMM</name>
<dbReference type="InterPro" id="IPR050204">
    <property type="entry name" value="AraC_XylS_family_regulators"/>
</dbReference>
<dbReference type="PANTHER" id="PTHR46796:SF7">
    <property type="entry name" value="ARAC FAMILY TRANSCRIPTIONAL REGULATOR"/>
    <property type="match status" value="1"/>
</dbReference>
<dbReference type="Pfam" id="PF12852">
    <property type="entry name" value="Cupin_6"/>
    <property type="match status" value="1"/>
</dbReference>
<gene>
    <name evidence="5" type="ORF">ACFQH5_17100</name>
</gene>
<dbReference type="Pfam" id="PF12833">
    <property type="entry name" value="HTH_18"/>
    <property type="match status" value="1"/>
</dbReference>
<dbReference type="InterPro" id="IPR018062">
    <property type="entry name" value="HTH_AraC-typ_CS"/>
</dbReference>
<dbReference type="PANTHER" id="PTHR46796">
    <property type="entry name" value="HTH-TYPE TRANSCRIPTIONAL ACTIVATOR RHAS-RELATED"/>
    <property type="match status" value="1"/>
</dbReference>